<proteinExistence type="predicted"/>
<dbReference type="Pfam" id="PF02627">
    <property type="entry name" value="CMD"/>
    <property type="match status" value="1"/>
</dbReference>
<gene>
    <name evidence="2" type="ORF">ISP17_13355</name>
</gene>
<dbReference type="InterPro" id="IPR052512">
    <property type="entry name" value="4CMD/NDH-1_regulator"/>
</dbReference>
<comment type="caution">
    <text evidence="2">The sequence shown here is derived from an EMBL/GenBank/DDBJ whole genome shotgun (WGS) entry which is preliminary data.</text>
</comment>
<feature type="domain" description="Carboxymuconolactone decarboxylase-like" evidence="1">
    <location>
        <begin position="25"/>
        <end position="101"/>
    </location>
</feature>
<dbReference type="InterPro" id="IPR003779">
    <property type="entry name" value="CMD-like"/>
</dbReference>
<dbReference type="PANTHER" id="PTHR33570">
    <property type="entry name" value="4-CARBOXYMUCONOLACTONE DECARBOXYLASE FAMILY PROTEIN"/>
    <property type="match status" value="1"/>
</dbReference>
<protein>
    <submittedName>
        <fullName evidence="2">Carboxymuconolactone decarboxylase family protein</fullName>
    </submittedName>
</protein>
<dbReference type="SUPFAM" id="SSF69118">
    <property type="entry name" value="AhpD-like"/>
    <property type="match status" value="1"/>
</dbReference>
<accession>A0ABW8JYV0</accession>
<sequence length="110" mass="11937">MSKIDFTSPREAARAFTPDLTGYVEEPLYSKVWPNAELSRRDRSIATVSALIAGGHAEELPAHLRRAIEHGVTKRELSALITHMAFYAGFPAAITASAVASATLGKLEER</sequence>
<dbReference type="PANTHER" id="PTHR33570:SF9">
    <property type="entry name" value="BLL4600 PROTEIN"/>
    <property type="match status" value="1"/>
</dbReference>
<dbReference type="Gene3D" id="1.20.1290.10">
    <property type="entry name" value="AhpD-like"/>
    <property type="match status" value="1"/>
</dbReference>
<dbReference type="EMBL" id="JADIKM010000003">
    <property type="protein sequence ID" value="MFK2904942.1"/>
    <property type="molecule type" value="Genomic_DNA"/>
</dbReference>
<evidence type="ECO:0000259" key="1">
    <source>
        <dbReference type="Pfam" id="PF02627"/>
    </source>
</evidence>
<keyword evidence="3" id="KW-1185">Reference proteome</keyword>
<name>A0ABW8JYV0_9GAMM</name>
<reference evidence="2 3" key="1">
    <citation type="submission" date="2020-10" db="EMBL/GenBank/DDBJ databases">
        <title>Phylogeny of dyella-like bacteria.</title>
        <authorList>
            <person name="Fu J."/>
        </authorList>
    </citation>
    <scope>NUCLEOTIDE SEQUENCE [LARGE SCALE GENOMIC DNA]</scope>
    <source>
        <strain evidence="2 3">Gsoil3046</strain>
    </source>
</reference>
<dbReference type="InterPro" id="IPR029032">
    <property type="entry name" value="AhpD-like"/>
</dbReference>
<dbReference type="RefSeq" id="WP_404633914.1">
    <property type="nucleotide sequence ID" value="NZ_JADIKM010000003.1"/>
</dbReference>
<dbReference type="Proteomes" id="UP001620460">
    <property type="component" value="Unassembled WGS sequence"/>
</dbReference>
<evidence type="ECO:0000313" key="3">
    <source>
        <dbReference type="Proteomes" id="UP001620460"/>
    </source>
</evidence>
<organism evidence="2 3">
    <name type="scientific">Dyella ginsengisoli</name>
    <dbReference type="NCBI Taxonomy" id="363848"/>
    <lineage>
        <taxon>Bacteria</taxon>
        <taxon>Pseudomonadati</taxon>
        <taxon>Pseudomonadota</taxon>
        <taxon>Gammaproteobacteria</taxon>
        <taxon>Lysobacterales</taxon>
        <taxon>Rhodanobacteraceae</taxon>
        <taxon>Dyella</taxon>
    </lineage>
</organism>
<evidence type="ECO:0000313" key="2">
    <source>
        <dbReference type="EMBL" id="MFK2904942.1"/>
    </source>
</evidence>